<name>A0A8C8VQV9_9SAUR</name>
<keyword evidence="2" id="KW-0812">Transmembrane</keyword>
<keyword evidence="2" id="KW-0472">Membrane</keyword>
<dbReference type="Pfam" id="PF06567">
    <property type="entry name" value="Neural_ProG_Cyt"/>
    <property type="match status" value="1"/>
</dbReference>
<keyword evidence="6" id="KW-1185">Reference proteome</keyword>
<accession>A0A8C8VQV9</accession>
<dbReference type="Ensembl" id="ENSPCET00000026961.1">
    <property type="protein sequence ID" value="ENSPCEP00000026095.1"/>
    <property type="gene ID" value="ENSPCEG00000019587.1"/>
</dbReference>
<feature type="compositionally biased region" description="Gly residues" evidence="1">
    <location>
        <begin position="220"/>
        <end position="236"/>
    </location>
</feature>
<organism evidence="5 6">
    <name type="scientific">Pelusios castaneus</name>
    <name type="common">West African mud turtle</name>
    <dbReference type="NCBI Taxonomy" id="367368"/>
    <lineage>
        <taxon>Eukaryota</taxon>
        <taxon>Metazoa</taxon>
        <taxon>Chordata</taxon>
        <taxon>Craniata</taxon>
        <taxon>Vertebrata</taxon>
        <taxon>Euteleostomi</taxon>
        <taxon>Archelosauria</taxon>
        <taxon>Testudinata</taxon>
        <taxon>Testudines</taxon>
        <taxon>Pleurodira</taxon>
        <taxon>Pelomedusidae</taxon>
        <taxon>Pelusios</taxon>
    </lineage>
</organism>
<dbReference type="AlphaFoldDB" id="A0A8C8VQV9"/>
<dbReference type="PANTHER" id="PTHR15381:SF1">
    <property type="entry name" value="CHONDROITIN SULFATE PROTEOGLYCAN 5"/>
    <property type="match status" value="1"/>
</dbReference>
<reference evidence="5" key="1">
    <citation type="submission" date="2025-08" db="UniProtKB">
        <authorList>
            <consortium name="Ensembl"/>
        </authorList>
    </citation>
    <scope>IDENTIFICATION</scope>
</reference>
<evidence type="ECO:0000313" key="6">
    <source>
        <dbReference type="Proteomes" id="UP000694393"/>
    </source>
</evidence>
<dbReference type="InterPro" id="IPR010555">
    <property type="entry name" value="CSPG5_S_attach_dom"/>
</dbReference>
<protein>
    <submittedName>
        <fullName evidence="5">Chondroitin sulfate proteoglycan 5</fullName>
    </submittedName>
</protein>
<feature type="domain" description="CSPG5 sulphate attachment" evidence="3">
    <location>
        <begin position="52"/>
        <end position="280"/>
    </location>
</feature>
<feature type="compositionally biased region" description="Polar residues" evidence="1">
    <location>
        <begin position="149"/>
        <end position="162"/>
    </location>
</feature>
<feature type="compositionally biased region" description="Polar residues" evidence="1">
    <location>
        <begin position="191"/>
        <end position="201"/>
    </location>
</feature>
<feature type="region of interest" description="Disordered" evidence="1">
    <location>
        <begin position="130"/>
        <end position="201"/>
    </location>
</feature>
<reference evidence="5" key="2">
    <citation type="submission" date="2025-09" db="UniProtKB">
        <authorList>
            <consortium name="Ensembl"/>
        </authorList>
    </citation>
    <scope>IDENTIFICATION</scope>
</reference>
<proteinExistence type="predicted"/>
<keyword evidence="2" id="KW-1133">Transmembrane helix</keyword>
<dbReference type="Proteomes" id="UP000694393">
    <property type="component" value="Unplaced"/>
</dbReference>
<evidence type="ECO:0000259" key="3">
    <source>
        <dbReference type="Pfam" id="PF06566"/>
    </source>
</evidence>
<evidence type="ECO:0000259" key="4">
    <source>
        <dbReference type="Pfam" id="PF06567"/>
    </source>
</evidence>
<feature type="region of interest" description="Disordered" evidence="1">
    <location>
        <begin position="535"/>
        <end position="568"/>
    </location>
</feature>
<feature type="region of interest" description="Disordered" evidence="1">
    <location>
        <begin position="1"/>
        <end position="80"/>
    </location>
</feature>
<evidence type="ECO:0000256" key="2">
    <source>
        <dbReference type="SAM" id="Phobius"/>
    </source>
</evidence>
<dbReference type="PANTHER" id="PTHR15381">
    <property type="entry name" value="CHONDROITIN SULFATE PROTEOGLYCAN 5 -RELATED"/>
    <property type="match status" value="1"/>
</dbReference>
<evidence type="ECO:0000313" key="5">
    <source>
        <dbReference type="Ensembl" id="ENSPCEP00000026095.1"/>
    </source>
</evidence>
<dbReference type="GO" id="GO:0048858">
    <property type="term" value="P:cell projection morphogenesis"/>
    <property type="evidence" value="ECO:0007669"/>
    <property type="project" value="TreeGrafter"/>
</dbReference>
<sequence length="568" mass="61421">MGCPGGVDSQRAWPPKALLAKDNEGPVEALSAPRGAWPGHGEAIVLELSDTKRAPDSTARPVPESQEEAGSGDQLARASLGGGWTQGAFVALTLVPPTDRLPTERVGAASTLAGQGLSSDSAEVDLLLQAFGEAALEPPTPRDRGPELGTQTPSGTGLGQDSAQKEEPLELWMEAPSSSPAQGALGRTDLTWLNTEPPSDQSVSEIIDIDYYDFFDGESQGRGGGLEDFPAGGPGGANSPKKKLDDKTKTWAVHELYDDFTPFDESDFYPTTSFYMDGDEDGEDDELDEEEEEEEDRGGGLARDLEDENNEKLPTPATPKIQTMVQVEEPTSHHYVIPPLQTIVSGSRPAESSKDLSQPVAVGPGNENHTECSRSGYVRYNSSCKSVCDIFPSYCLNGGQCYLVENLGALCRCNTQDYIWHKGIRCESIITDFQVMCVAVGSAALVVLLLFMMTVFFAKKLYLLKTENNKLRKTKYRTPSEVHNDNFSLSTIAEGSHPNVRNLCNTPCNLSSQTRDDSSAPLKLQGSVKSCMKEEEPFNIQNSTSPKHDNGTAEPEDSDVNCLQNNLT</sequence>
<feature type="domain" description="Neural chondroitin sulphate proteoglycan cytoplasmic" evidence="4">
    <location>
        <begin position="461"/>
        <end position="567"/>
    </location>
</feature>
<dbReference type="InterPro" id="IPR009505">
    <property type="entry name" value="Neural_ProG_Cyt"/>
</dbReference>
<feature type="region of interest" description="Disordered" evidence="1">
    <location>
        <begin position="217"/>
        <end position="245"/>
    </location>
</feature>
<feature type="region of interest" description="Disordered" evidence="1">
    <location>
        <begin position="346"/>
        <end position="367"/>
    </location>
</feature>
<dbReference type="GO" id="GO:0045202">
    <property type="term" value="C:synapse"/>
    <property type="evidence" value="ECO:0007669"/>
    <property type="project" value="TreeGrafter"/>
</dbReference>
<feature type="transmembrane region" description="Helical" evidence="2">
    <location>
        <begin position="433"/>
        <end position="458"/>
    </location>
</feature>
<evidence type="ECO:0000256" key="1">
    <source>
        <dbReference type="SAM" id="MobiDB-lite"/>
    </source>
</evidence>
<feature type="compositionally biased region" description="Acidic residues" evidence="1">
    <location>
        <begin position="277"/>
        <end position="296"/>
    </location>
</feature>
<dbReference type="Pfam" id="PF06566">
    <property type="entry name" value="Chon_Sulph_att"/>
    <property type="match status" value="1"/>
</dbReference>
<feature type="region of interest" description="Disordered" evidence="1">
    <location>
        <begin position="271"/>
        <end position="317"/>
    </location>
</feature>